<evidence type="ECO:0000313" key="2">
    <source>
        <dbReference type="EMBL" id="MPC46585.1"/>
    </source>
</evidence>
<name>A0A5B7FMB0_PORTR</name>
<gene>
    <name evidence="2" type="ORF">E2C01_040307</name>
</gene>
<sequence>MAVNVVIPLLIPLEENLRNDYFFIYLPICRGSVPMWMLTAPNSSWTQRYVEEEKTKIRNGKRMKWNDNNDKEEQTAFWRRKRGREGEGRGREGGGEGGNRT</sequence>
<comment type="caution">
    <text evidence="2">The sequence shown here is derived from an EMBL/GenBank/DDBJ whole genome shotgun (WGS) entry which is preliminary data.</text>
</comment>
<dbReference type="Proteomes" id="UP000324222">
    <property type="component" value="Unassembled WGS sequence"/>
</dbReference>
<organism evidence="2 3">
    <name type="scientific">Portunus trituberculatus</name>
    <name type="common">Swimming crab</name>
    <name type="synonym">Neptunus trituberculatus</name>
    <dbReference type="NCBI Taxonomy" id="210409"/>
    <lineage>
        <taxon>Eukaryota</taxon>
        <taxon>Metazoa</taxon>
        <taxon>Ecdysozoa</taxon>
        <taxon>Arthropoda</taxon>
        <taxon>Crustacea</taxon>
        <taxon>Multicrustacea</taxon>
        <taxon>Malacostraca</taxon>
        <taxon>Eumalacostraca</taxon>
        <taxon>Eucarida</taxon>
        <taxon>Decapoda</taxon>
        <taxon>Pleocyemata</taxon>
        <taxon>Brachyura</taxon>
        <taxon>Eubrachyura</taxon>
        <taxon>Portunoidea</taxon>
        <taxon>Portunidae</taxon>
        <taxon>Portuninae</taxon>
        <taxon>Portunus</taxon>
    </lineage>
</organism>
<feature type="compositionally biased region" description="Basic and acidic residues" evidence="1">
    <location>
        <begin position="64"/>
        <end position="74"/>
    </location>
</feature>
<feature type="region of interest" description="Disordered" evidence="1">
    <location>
        <begin position="60"/>
        <end position="101"/>
    </location>
</feature>
<feature type="compositionally biased region" description="Basic and acidic residues" evidence="1">
    <location>
        <begin position="84"/>
        <end position="94"/>
    </location>
</feature>
<proteinExistence type="predicted"/>
<protein>
    <submittedName>
        <fullName evidence="2">Uncharacterized protein</fullName>
    </submittedName>
</protein>
<reference evidence="2 3" key="1">
    <citation type="submission" date="2019-05" db="EMBL/GenBank/DDBJ databases">
        <title>Another draft genome of Portunus trituberculatus and its Hox gene families provides insights of decapod evolution.</title>
        <authorList>
            <person name="Jeong J.-H."/>
            <person name="Song I."/>
            <person name="Kim S."/>
            <person name="Choi T."/>
            <person name="Kim D."/>
            <person name="Ryu S."/>
            <person name="Kim W."/>
        </authorList>
    </citation>
    <scope>NUCLEOTIDE SEQUENCE [LARGE SCALE GENOMIC DNA]</scope>
    <source>
        <tissue evidence="2">Muscle</tissue>
    </source>
</reference>
<dbReference type="AlphaFoldDB" id="A0A5B7FMB0"/>
<accession>A0A5B7FMB0</accession>
<evidence type="ECO:0000256" key="1">
    <source>
        <dbReference type="SAM" id="MobiDB-lite"/>
    </source>
</evidence>
<keyword evidence="3" id="KW-1185">Reference proteome</keyword>
<dbReference type="EMBL" id="VSRR010007278">
    <property type="protein sequence ID" value="MPC46585.1"/>
    <property type="molecule type" value="Genomic_DNA"/>
</dbReference>
<evidence type="ECO:0000313" key="3">
    <source>
        <dbReference type="Proteomes" id="UP000324222"/>
    </source>
</evidence>